<feature type="domain" description="EfeO-type cupredoxin-like" evidence="1">
    <location>
        <begin position="22"/>
        <end position="136"/>
    </location>
</feature>
<dbReference type="InterPro" id="IPR008972">
    <property type="entry name" value="Cupredoxin"/>
</dbReference>
<reference evidence="3" key="1">
    <citation type="submission" date="2023-07" db="EMBL/GenBank/DDBJ databases">
        <title>Conexibacter stalactiti sp. nov., isolated from stalactites in a lava cave and emended description of the genus Conexibacter.</title>
        <authorList>
            <person name="Lee S.D."/>
        </authorList>
    </citation>
    <scope>NUCLEOTIDE SEQUENCE [LARGE SCALE GENOMIC DNA]</scope>
    <source>
        <strain evidence="3">KCTC 39840</strain>
    </source>
</reference>
<evidence type="ECO:0000313" key="3">
    <source>
        <dbReference type="Proteomes" id="UP001284601"/>
    </source>
</evidence>
<dbReference type="Gene3D" id="2.60.40.420">
    <property type="entry name" value="Cupredoxins - blue copper proteins"/>
    <property type="match status" value="1"/>
</dbReference>
<dbReference type="InterPro" id="IPR028096">
    <property type="entry name" value="EfeO_Cupredoxin"/>
</dbReference>
<organism evidence="2 3">
    <name type="scientific">Conexibacter stalactiti</name>
    <dbReference type="NCBI Taxonomy" id="1940611"/>
    <lineage>
        <taxon>Bacteria</taxon>
        <taxon>Bacillati</taxon>
        <taxon>Actinomycetota</taxon>
        <taxon>Thermoleophilia</taxon>
        <taxon>Solirubrobacterales</taxon>
        <taxon>Conexibacteraceae</taxon>
        <taxon>Conexibacter</taxon>
    </lineage>
</organism>
<proteinExistence type="predicted"/>
<name>A0ABU4HKA8_9ACTN</name>
<dbReference type="Pfam" id="PF13473">
    <property type="entry name" value="Cupredoxin_1"/>
    <property type="match status" value="1"/>
</dbReference>
<protein>
    <submittedName>
        <fullName evidence="2">Cupredoxin domain-containing protein</fullName>
    </submittedName>
</protein>
<dbReference type="EMBL" id="JAWSTH010000008">
    <property type="protein sequence ID" value="MDW5593743.1"/>
    <property type="molecule type" value="Genomic_DNA"/>
</dbReference>
<comment type="caution">
    <text evidence="2">The sequence shown here is derived from an EMBL/GenBank/DDBJ whole genome shotgun (WGS) entry which is preliminary data.</text>
</comment>
<dbReference type="RefSeq" id="WP_318596002.1">
    <property type="nucleotide sequence ID" value="NZ_JAWSTH010000008.1"/>
</dbReference>
<sequence>MPLHLPAPSLARPPARPLAIVLAVVALLCAGCGSPAAVDVAETEPVAVAMSEFRLTPQSVRLQGEGERTFEIRNEGTMVHRFELRSEDGTRRLALGEPLRPGESQELTVRLPRGTFLMRCAQERHNTLGEHGTVTVL</sequence>
<evidence type="ECO:0000313" key="2">
    <source>
        <dbReference type="EMBL" id="MDW5593743.1"/>
    </source>
</evidence>
<keyword evidence="3" id="KW-1185">Reference proteome</keyword>
<accession>A0ABU4HKA8</accession>
<gene>
    <name evidence="2" type="ORF">R7226_05325</name>
</gene>
<dbReference type="SUPFAM" id="SSF49503">
    <property type="entry name" value="Cupredoxins"/>
    <property type="match status" value="1"/>
</dbReference>
<dbReference type="Proteomes" id="UP001284601">
    <property type="component" value="Unassembled WGS sequence"/>
</dbReference>
<evidence type="ECO:0000259" key="1">
    <source>
        <dbReference type="Pfam" id="PF13473"/>
    </source>
</evidence>